<sequence length="165" mass="18838">MNSIYKNFHQSFSVLAGLRSHEEHQKFNMHLINICVIFLLFCFNKAQALIEDDLMEIKNKCQQEVPLTVEEVNKFSADPVKHVTESIQCHLKCMMEKQGMLIDGIFDVAASLKTMETYPAYKNRKSEVVAAVEECKSQSGENNCEIAYKILMCLQAHEAKVFANV</sequence>
<proteinExistence type="predicted"/>
<dbReference type="AlphaFoldDB" id="A0A1I8Q245"/>
<dbReference type="VEuPathDB" id="VectorBase:SCAU013162"/>
<dbReference type="GO" id="GO:0005549">
    <property type="term" value="F:odorant binding"/>
    <property type="evidence" value="ECO:0007669"/>
    <property type="project" value="InterPro"/>
</dbReference>
<dbReference type="InterPro" id="IPR006170">
    <property type="entry name" value="PBP/GOBP"/>
</dbReference>
<organism evidence="1 2">
    <name type="scientific">Stomoxys calcitrans</name>
    <name type="common">Stable fly</name>
    <name type="synonym">Conops calcitrans</name>
    <dbReference type="NCBI Taxonomy" id="35570"/>
    <lineage>
        <taxon>Eukaryota</taxon>
        <taxon>Metazoa</taxon>
        <taxon>Ecdysozoa</taxon>
        <taxon>Arthropoda</taxon>
        <taxon>Hexapoda</taxon>
        <taxon>Insecta</taxon>
        <taxon>Pterygota</taxon>
        <taxon>Neoptera</taxon>
        <taxon>Endopterygota</taxon>
        <taxon>Diptera</taxon>
        <taxon>Brachycera</taxon>
        <taxon>Muscomorpha</taxon>
        <taxon>Muscoidea</taxon>
        <taxon>Muscidae</taxon>
        <taxon>Stomoxys</taxon>
    </lineage>
</organism>
<dbReference type="Pfam" id="PF01395">
    <property type="entry name" value="PBP_GOBP"/>
    <property type="match status" value="1"/>
</dbReference>
<protein>
    <submittedName>
        <fullName evidence="1">Uncharacterized protein</fullName>
    </submittedName>
</protein>
<dbReference type="SUPFAM" id="SSF47565">
    <property type="entry name" value="Insect pheromone/odorant-binding proteins"/>
    <property type="match status" value="1"/>
</dbReference>
<keyword evidence="2" id="KW-1185">Reference proteome</keyword>
<dbReference type="EnsemblMetazoa" id="SCAU013162-RA">
    <property type="protein sequence ID" value="SCAU013162-PA"/>
    <property type="gene ID" value="SCAU013162"/>
</dbReference>
<name>A0A1I8Q245_STOCA</name>
<evidence type="ECO:0000313" key="2">
    <source>
        <dbReference type="Proteomes" id="UP000095300"/>
    </source>
</evidence>
<dbReference type="CDD" id="cd23992">
    <property type="entry name" value="PBP_GOBP"/>
    <property type="match status" value="1"/>
</dbReference>
<evidence type="ECO:0000313" key="1">
    <source>
        <dbReference type="EnsemblMetazoa" id="SCAU013162-PA"/>
    </source>
</evidence>
<dbReference type="Gene3D" id="1.10.238.20">
    <property type="entry name" value="Pheromone/general odorant binding protein domain"/>
    <property type="match status" value="1"/>
</dbReference>
<reference evidence="1" key="1">
    <citation type="submission" date="2020-05" db="UniProtKB">
        <authorList>
            <consortium name="EnsemblMetazoa"/>
        </authorList>
    </citation>
    <scope>IDENTIFICATION</scope>
    <source>
        <strain evidence="1">USDA</strain>
    </source>
</reference>
<dbReference type="Proteomes" id="UP000095300">
    <property type="component" value="Unassembled WGS sequence"/>
</dbReference>
<dbReference type="SMART" id="SM00708">
    <property type="entry name" value="PhBP"/>
    <property type="match status" value="1"/>
</dbReference>
<dbReference type="InterPro" id="IPR036728">
    <property type="entry name" value="PBP_GOBP_sf"/>
</dbReference>
<accession>A0A1I8Q245</accession>